<name>A0ABS1UZR7_9PROT</name>
<feature type="compositionally biased region" description="Low complexity" evidence="1">
    <location>
        <begin position="175"/>
        <end position="185"/>
    </location>
</feature>
<comment type="caution">
    <text evidence="2">The sequence shown here is derived from an EMBL/GenBank/DDBJ whole genome shotgun (WGS) entry which is preliminary data.</text>
</comment>
<accession>A0ABS1UZR7</accession>
<evidence type="ECO:0000256" key="1">
    <source>
        <dbReference type="SAM" id="MobiDB-lite"/>
    </source>
</evidence>
<feature type="region of interest" description="Disordered" evidence="1">
    <location>
        <begin position="175"/>
        <end position="211"/>
    </location>
</feature>
<organism evidence="2 3">
    <name type="scientific">Belnapia mucosa</name>
    <dbReference type="NCBI Taxonomy" id="2804532"/>
    <lineage>
        <taxon>Bacteria</taxon>
        <taxon>Pseudomonadati</taxon>
        <taxon>Pseudomonadota</taxon>
        <taxon>Alphaproteobacteria</taxon>
        <taxon>Acetobacterales</taxon>
        <taxon>Roseomonadaceae</taxon>
        <taxon>Belnapia</taxon>
    </lineage>
</organism>
<dbReference type="Proteomes" id="UP000606490">
    <property type="component" value="Unassembled WGS sequence"/>
</dbReference>
<proteinExistence type="predicted"/>
<evidence type="ECO:0000313" key="2">
    <source>
        <dbReference type="EMBL" id="MBL6454948.1"/>
    </source>
</evidence>
<gene>
    <name evidence="2" type="ORF">JMJ55_06410</name>
</gene>
<reference evidence="2 3" key="1">
    <citation type="submission" date="2021-01" db="EMBL/GenBank/DDBJ databases">
        <title>Belnapia mucosa sp. nov. and Belnapia arida sp. nov., isolated from the Tabernas Desert (Almeria, Spain).</title>
        <authorList>
            <person name="Molina-Menor E."/>
            <person name="Vidal-Verdu A."/>
            <person name="Calonge A."/>
            <person name="Satari L."/>
            <person name="Pereto Magraner J."/>
            <person name="Porcar Miralles M."/>
        </authorList>
    </citation>
    <scope>NUCLEOTIDE SEQUENCE [LARGE SCALE GENOMIC DNA]</scope>
    <source>
        <strain evidence="2 3">T6</strain>
    </source>
</reference>
<evidence type="ECO:0000313" key="3">
    <source>
        <dbReference type="Proteomes" id="UP000606490"/>
    </source>
</evidence>
<protein>
    <submittedName>
        <fullName evidence="2">Uncharacterized protein</fullName>
    </submittedName>
</protein>
<sequence>MTDRRGLLLPLLVAACGGRPEPVPLPPGPLSYKHLTPLPLNVASIEIGQEPPLAIPGDIGARLSPSAAEAVRVMARDRLIAVGTTGQANFSVTQAQLVQARDSLNCLLACRLEILSSLGSRLGFVEAQSRRAVSGPDANRPNAPEALLRRTMDDLNVEFEFQLRRTLRDWLSATAPNADGGLAAPAPAPVSQEDLPPGPGTAPSRRETLPP</sequence>
<dbReference type="PROSITE" id="PS51257">
    <property type="entry name" value="PROKAR_LIPOPROTEIN"/>
    <property type="match status" value="1"/>
</dbReference>
<dbReference type="EMBL" id="JAEUXJ010000002">
    <property type="protein sequence ID" value="MBL6454948.1"/>
    <property type="molecule type" value="Genomic_DNA"/>
</dbReference>
<keyword evidence="3" id="KW-1185">Reference proteome</keyword>
<dbReference type="RefSeq" id="WP_202824681.1">
    <property type="nucleotide sequence ID" value="NZ_JAEUXJ010000002.1"/>
</dbReference>